<dbReference type="EMBL" id="MPIN01000005">
    <property type="protein sequence ID" value="OJH38649.1"/>
    <property type="molecule type" value="Genomic_DNA"/>
</dbReference>
<reference evidence="1 2" key="2">
    <citation type="submission" date="2016-12" db="EMBL/GenBank/DDBJ databases">
        <title>Draft Genome Sequence of Cystobacter ferrugineus Strain Cbfe23.</title>
        <authorList>
            <person name="Akbar S."/>
            <person name="Dowd S.E."/>
            <person name="Stevens D.C."/>
        </authorList>
    </citation>
    <scope>NUCLEOTIDE SEQUENCE [LARGE SCALE GENOMIC DNA]</scope>
    <source>
        <strain evidence="1 2">Cbfe23</strain>
    </source>
</reference>
<reference evidence="2" key="1">
    <citation type="submission" date="2016-11" db="EMBL/GenBank/DDBJ databases">
        <authorList>
            <person name="Shukria A."/>
            <person name="Stevens D.C."/>
        </authorList>
    </citation>
    <scope>NUCLEOTIDE SEQUENCE [LARGE SCALE GENOMIC DNA]</scope>
    <source>
        <strain evidence="2">Cbfe23</strain>
    </source>
</reference>
<evidence type="ECO:0000313" key="2">
    <source>
        <dbReference type="Proteomes" id="UP000182229"/>
    </source>
</evidence>
<sequence length="195" mass="22159">MKPLPIRRPVALTTQKRACTLSVSRVTLEQRLGRPLVHDEEGDGLGPRYRWESTCECGLELFIDLPIHAAGEEGEATLWMDHVEVEHALAHLGLAPRHVRWRVDMQHPLPLEGWALVRQDDFGNRFDLCILPVQTHAECLGRLLSTRATRRAFQVEPRGTPPRQGWAVIRQDAEGNQYEVAVHPQRRRAPRLVGA</sequence>
<dbReference type="Proteomes" id="UP000182229">
    <property type="component" value="Unassembled WGS sequence"/>
</dbReference>
<comment type="caution">
    <text evidence="1">The sequence shown here is derived from an EMBL/GenBank/DDBJ whole genome shotgun (WGS) entry which is preliminary data.</text>
</comment>
<organism evidence="1 2">
    <name type="scientific">Cystobacter ferrugineus</name>
    <dbReference type="NCBI Taxonomy" id="83449"/>
    <lineage>
        <taxon>Bacteria</taxon>
        <taxon>Pseudomonadati</taxon>
        <taxon>Myxococcota</taxon>
        <taxon>Myxococcia</taxon>
        <taxon>Myxococcales</taxon>
        <taxon>Cystobacterineae</taxon>
        <taxon>Archangiaceae</taxon>
        <taxon>Cystobacter</taxon>
    </lineage>
</organism>
<evidence type="ECO:0000313" key="1">
    <source>
        <dbReference type="EMBL" id="OJH38649.1"/>
    </source>
</evidence>
<keyword evidence="2" id="KW-1185">Reference proteome</keyword>
<dbReference type="RefSeq" id="WP_071900096.1">
    <property type="nucleotide sequence ID" value="NZ_MPIN01000005.1"/>
</dbReference>
<protein>
    <submittedName>
        <fullName evidence="1">Uncharacterized protein</fullName>
    </submittedName>
</protein>
<name>A0A1L9B8R7_9BACT</name>
<accession>A0A1L9B8R7</accession>
<proteinExistence type="predicted"/>
<gene>
    <name evidence="1" type="ORF">BON30_20660</name>
</gene>
<dbReference type="OrthoDB" id="5383368at2"/>
<dbReference type="AlphaFoldDB" id="A0A1L9B8R7"/>